<accession>A0A6J7C431</accession>
<evidence type="ECO:0000313" key="1">
    <source>
        <dbReference type="EMBL" id="CAB4362493.1"/>
    </source>
</evidence>
<dbReference type="EMBL" id="CAFBMT010000002">
    <property type="protein sequence ID" value="CAB4912675.1"/>
    <property type="molecule type" value="Genomic_DNA"/>
</dbReference>
<evidence type="ECO:0000313" key="3">
    <source>
        <dbReference type="EMBL" id="CAB4852836.1"/>
    </source>
</evidence>
<evidence type="ECO:0000313" key="4">
    <source>
        <dbReference type="EMBL" id="CAB4912675.1"/>
    </source>
</evidence>
<dbReference type="AlphaFoldDB" id="A0A6J7C431"/>
<evidence type="ECO:0000313" key="2">
    <source>
        <dbReference type="EMBL" id="CAB4736401.1"/>
    </source>
</evidence>
<dbReference type="EMBL" id="CAFBOL010000122">
    <property type="protein sequence ID" value="CAB5013958.1"/>
    <property type="molecule type" value="Genomic_DNA"/>
</dbReference>
<proteinExistence type="predicted"/>
<protein>
    <submittedName>
        <fullName evidence="3">Unannotated protein</fullName>
    </submittedName>
</protein>
<reference evidence="3" key="1">
    <citation type="submission" date="2020-05" db="EMBL/GenBank/DDBJ databases">
        <authorList>
            <person name="Chiriac C."/>
            <person name="Salcher M."/>
            <person name="Ghai R."/>
            <person name="Kavagutti S V."/>
        </authorList>
    </citation>
    <scope>NUCLEOTIDE SEQUENCE</scope>
</reference>
<name>A0A6J7C431_9ZZZZ</name>
<sequence>MFTNKRVVRQALKYSVLPLSLLAAGGFVWQASYAAFSATTSNATNQWKAGTVVLADDDAGVARFTALNIVPAQTDTKCIKVTSTANVAGNVKLYLASKTATASLDTYLKFTVQQGTGGDFSTCTGFTADLTGGTIINNQTLAAAALANTSYATAAGSWVTTGVGTETKTYKIQWTFDTTGLSQLQIDALQAATAGITFTWENQNT</sequence>
<dbReference type="EMBL" id="CAESGF010000001">
    <property type="protein sequence ID" value="CAB4362493.1"/>
    <property type="molecule type" value="Genomic_DNA"/>
</dbReference>
<gene>
    <name evidence="2" type="ORF">UFOPK2656_02576</name>
    <name evidence="3" type="ORF">UFOPK3267_02358</name>
    <name evidence="4" type="ORF">UFOPK3651_00306</name>
    <name evidence="5" type="ORF">UFOPK3931_02966</name>
    <name evidence="1" type="ORF">UFOPK4189_00269</name>
</gene>
<dbReference type="EMBL" id="CAEZYF010000019">
    <property type="protein sequence ID" value="CAB4736401.1"/>
    <property type="molecule type" value="Genomic_DNA"/>
</dbReference>
<dbReference type="EMBL" id="CAFBIY010000162">
    <property type="protein sequence ID" value="CAB4852836.1"/>
    <property type="molecule type" value="Genomic_DNA"/>
</dbReference>
<organism evidence="3">
    <name type="scientific">freshwater metagenome</name>
    <dbReference type="NCBI Taxonomy" id="449393"/>
    <lineage>
        <taxon>unclassified sequences</taxon>
        <taxon>metagenomes</taxon>
        <taxon>ecological metagenomes</taxon>
    </lineage>
</organism>
<evidence type="ECO:0000313" key="5">
    <source>
        <dbReference type="EMBL" id="CAB5013958.1"/>
    </source>
</evidence>